<dbReference type="InterPro" id="IPR000361">
    <property type="entry name" value="ATAP_core_dom"/>
</dbReference>
<dbReference type="Proteomes" id="UP000017131">
    <property type="component" value="Unassembled WGS sequence"/>
</dbReference>
<sequence>MELKLTDKAINWFKDEFELPQEGKAIHIFVRYGGEPQIKQGFSPAFNIDNRNDQPIEIGFEQDYDGVDIIIAEKDLWYFEDVSITIDVDDKDEITFKF</sequence>
<dbReference type="InterPro" id="IPR035903">
    <property type="entry name" value="HesB-like_dom_sf"/>
</dbReference>
<reference evidence="2 3" key="1">
    <citation type="journal article" date="2013" name="Genome Announc.">
        <title>Draft Genome Sequence of Staphylococcus simulans UMC-CNS-990, Isolated from a Case of Chronic Bovine Mastitis.</title>
        <authorList>
            <person name="Calcutt M.J."/>
            <person name="Foecking M.F."/>
            <person name="Hsieh H.Y."/>
            <person name="Perry J."/>
            <person name="Stewart G.C."/>
            <person name="Middleton J.R."/>
        </authorList>
    </citation>
    <scope>NUCLEOTIDE SEQUENCE [LARGE SCALE GENOMIC DNA]</scope>
    <source>
        <strain evidence="2 3">UMC-CNS-990</strain>
    </source>
</reference>
<dbReference type="Pfam" id="PF01521">
    <property type="entry name" value="Fe-S_biosyn"/>
    <property type="match status" value="1"/>
</dbReference>
<gene>
    <name evidence="2" type="ORF">SSIM_04520</name>
</gene>
<evidence type="ECO:0000313" key="2">
    <source>
        <dbReference type="EMBL" id="ERS94086.1"/>
    </source>
</evidence>
<dbReference type="EMBL" id="AXDY01000003">
    <property type="protein sequence ID" value="ERS94086.1"/>
    <property type="molecule type" value="Genomic_DNA"/>
</dbReference>
<protein>
    <recommendedName>
        <fullName evidence="1">Core domain-containing protein</fullName>
    </recommendedName>
</protein>
<evidence type="ECO:0000259" key="1">
    <source>
        <dbReference type="Pfam" id="PF01521"/>
    </source>
</evidence>
<accession>A0ABP2YVH7</accession>
<dbReference type="GeneID" id="77331721"/>
<name>A0ABP2YVH7_STASI</name>
<organism evidence="2 3">
    <name type="scientific">Staphylococcus simulans UMC-CNS-990</name>
    <dbReference type="NCBI Taxonomy" id="1405498"/>
    <lineage>
        <taxon>Bacteria</taxon>
        <taxon>Bacillati</taxon>
        <taxon>Bacillota</taxon>
        <taxon>Bacilli</taxon>
        <taxon>Bacillales</taxon>
        <taxon>Staphylococcaceae</taxon>
        <taxon>Staphylococcus</taxon>
    </lineage>
</organism>
<keyword evidence="3" id="KW-1185">Reference proteome</keyword>
<dbReference type="RefSeq" id="WP_002480863.1">
    <property type="nucleotide sequence ID" value="NZ_AXDY01000003.1"/>
</dbReference>
<feature type="domain" description="Core" evidence="1">
    <location>
        <begin position="1"/>
        <end position="93"/>
    </location>
</feature>
<proteinExistence type="predicted"/>
<evidence type="ECO:0000313" key="3">
    <source>
        <dbReference type="Proteomes" id="UP000017131"/>
    </source>
</evidence>
<dbReference type="SUPFAM" id="SSF89360">
    <property type="entry name" value="HesB-like domain"/>
    <property type="match status" value="1"/>
</dbReference>
<comment type="caution">
    <text evidence="2">The sequence shown here is derived from an EMBL/GenBank/DDBJ whole genome shotgun (WGS) entry which is preliminary data.</text>
</comment>